<name>A0A2A2KCX0_9BILA</name>
<dbReference type="EMBL" id="LIAE01006861">
    <property type="protein sequence ID" value="PAV84371.1"/>
    <property type="molecule type" value="Genomic_DNA"/>
</dbReference>
<evidence type="ECO:0000256" key="2">
    <source>
        <dbReference type="SAM" id="MobiDB-lite"/>
    </source>
</evidence>
<evidence type="ECO:0000313" key="4">
    <source>
        <dbReference type="EMBL" id="PAV71669.1"/>
    </source>
</evidence>
<dbReference type="GO" id="GO:0005634">
    <property type="term" value="C:nucleus"/>
    <property type="evidence" value="ECO:0007669"/>
    <property type="project" value="TreeGrafter"/>
</dbReference>
<evidence type="ECO:0000259" key="3">
    <source>
        <dbReference type="PROSITE" id="PS51896"/>
    </source>
</evidence>
<dbReference type="EMBL" id="LIAE01008949">
    <property type="protein sequence ID" value="PAV71669.1"/>
    <property type="molecule type" value="Genomic_DNA"/>
</dbReference>
<feature type="domain" description="C4H2-type" evidence="3">
    <location>
        <begin position="210"/>
        <end position="252"/>
    </location>
</feature>
<dbReference type="PANTHER" id="PTHR31058">
    <property type="entry name" value="ZINC FINGER C4H2 DOMAIN-CONTAINING PROTEIN"/>
    <property type="match status" value="1"/>
</dbReference>
<dbReference type="OrthoDB" id="5863719at2759"/>
<feature type="region of interest" description="Disordered" evidence="2">
    <location>
        <begin position="233"/>
        <end position="253"/>
    </location>
</feature>
<gene>
    <name evidence="5" type="ORF">WR25_01809</name>
    <name evidence="4" type="ORF">WR25_27036</name>
</gene>
<accession>A0A2A2KCX0</accession>
<evidence type="ECO:0000256" key="1">
    <source>
        <dbReference type="SAM" id="Coils"/>
    </source>
</evidence>
<dbReference type="InterPro" id="IPR018482">
    <property type="entry name" value="Znf-C4H2"/>
</dbReference>
<reference evidence="4 6" key="1">
    <citation type="journal article" date="2017" name="Curr. Biol.">
        <title>Genome architecture and evolution of a unichromosomal asexual nematode.</title>
        <authorList>
            <person name="Fradin H."/>
            <person name="Zegar C."/>
            <person name="Gutwein M."/>
            <person name="Lucas J."/>
            <person name="Kovtun M."/>
            <person name="Corcoran D."/>
            <person name="Baugh L.R."/>
            <person name="Kiontke K."/>
            <person name="Gunsalus K."/>
            <person name="Fitch D.H."/>
            <person name="Piano F."/>
        </authorList>
    </citation>
    <scope>NUCLEOTIDE SEQUENCE [LARGE SCALE GENOMIC DNA]</scope>
    <source>
        <strain evidence="4">PF1309</strain>
    </source>
</reference>
<keyword evidence="1" id="KW-0175">Coiled coil</keyword>
<dbReference type="PANTHER" id="PTHR31058:SF10">
    <property type="entry name" value="C4H2-TYPE DOMAIN-CONTAINING PROTEIN"/>
    <property type="match status" value="1"/>
</dbReference>
<dbReference type="STRING" id="2018661.A0A2A2KCX0"/>
<feature type="coiled-coil region" evidence="1">
    <location>
        <begin position="19"/>
        <end position="120"/>
    </location>
</feature>
<evidence type="ECO:0000313" key="6">
    <source>
        <dbReference type="Proteomes" id="UP000218231"/>
    </source>
</evidence>
<proteinExistence type="predicted"/>
<dbReference type="Proteomes" id="UP000218231">
    <property type="component" value="Unassembled WGS sequence"/>
</dbReference>
<protein>
    <recommendedName>
        <fullName evidence="3">C4H2-type domain-containing protein</fullName>
    </recommendedName>
</protein>
<evidence type="ECO:0000313" key="5">
    <source>
        <dbReference type="EMBL" id="PAV84371.1"/>
    </source>
</evidence>
<dbReference type="InterPro" id="IPR044069">
    <property type="entry name" value="ZF_C4H2"/>
</dbReference>
<keyword evidence="6" id="KW-1185">Reference proteome</keyword>
<sequence>MSSPPPVDTSRHAVELNRMAQAKWKVEDYARKKSELLSELAKYEENEQFIRESTKTIGDLNKEKDEHSEIIQTINQDKIDLEKAIEGARSEKREREIKLAKKYETLLKLMEQSNEKVKELGFSEEECLQQDDLPQAEFLKEINVSLAEITPSATASPMPNPLLQGFKGIPGLPSFFFDQMLAQHQQAQVQAGANFRAPPAAFPHLKPSDHQSPPMKTCQSCFQQIHRNAPICPMCKSKSRSKNPKKPRKKELA</sequence>
<dbReference type="GO" id="GO:0045666">
    <property type="term" value="P:positive regulation of neuron differentiation"/>
    <property type="evidence" value="ECO:0007669"/>
    <property type="project" value="TreeGrafter"/>
</dbReference>
<dbReference type="Pfam" id="PF10146">
    <property type="entry name" value="zf-C4H2"/>
    <property type="match status" value="1"/>
</dbReference>
<organism evidence="4 6">
    <name type="scientific">Diploscapter pachys</name>
    <dbReference type="NCBI Taxonomy" id="2018661"/>
    <lineage>
        <taxon>Eukaryota</taxon>
        <taxon>Metazoa</taxon>
        <taxon>Ecdysozoa</taxon>
        <taxon>Nematoda</taxon>
        <taxon>Chromadorea</taxon>
        <taxon>Rhabditida</taxon>
        <taxon>Rhabditina</taxon>
        <taxon>Rhabditomorpha</taxon>
        <taxon>Rhabditoidea</taxon>
        <taxon>Rhabditidae</taxon>
        <taxon>Diploscapter</taxon>
    </lineage>
</organism>
<comment type="caution">
    <text evidence="4">The sequence shown here is derived from an EMBL/GenBank/DDBJ whole genome shotgun (WGS) entry which is preliminary data.</text>
</comment>
<feature type="compositionally biased region" description="Basic residues" evidence="2">
    <location>
        <begin position="237"/>
        <end position="253"/>
    </location>
</feature>
<dbReference type="PROSITE" id="PS51896">
    <property type="entry name" value="ZF_C4H2"/>
    <property type="match status" value="1"/>
</dbReference>
<dbReference type="AlphaFoldDB" id="A0A2A2KCX0"/>